<feature type="transmembrane region" description="Helical" evidence="17">
    <location>
        <begin position="1087"/>
        <end position="1108"/>
    </location>
</feature>
<dbReference type="InterPro" id="IPR008250">
    <property type="entry name" value="ATPase_P-typ_transduc_dom_A_sf"/>
</dbReference>
<dbReference type="InterPro" id="IPR032631">
    <property type="entry name" value="P-type_ATPase_N"/>
</dbReference>
<name>A0A0C3D740_OIDMZ</name>
<feature type="binding site" evidence="15">
    <location>
        <position position="914"/>
    </location>
    <ligand>
        <name>ATP</name>
        <dbReference type="ChEBI" id="CHEBI:30616"/>
    </ligand>
</feature>
<feature type="binding site" evidence="15">
    <location>
        <position position="884"/>
    </location>
    <ligand>
        <name>ATP</name>
        <dbReference type="ChEBI" id="CHEBI:30616"/>
    </ligand>
</feature>
<dbReference type="GO" id="GO:0005524">
    <property type="term" value="F:ATP binding"/>
    <property type="evidence" value="ECO:0007669"/>
    <property type="project" value="UniProtKB-UniRule"/>
</dbReference>
<dbReference type="InParanoid" id="A0A0C3D740"/>
<feature type="binding site" evidence="15">
    <location>
        <position position="718"/>
    </location>
    <ligand>
        <name>ATP</name>
        <dbReference type="ChEBI" id="CHEBI:30616"/>
    </ligand>
</feature>
<keyword evidence="8 16" id="KW-0460">Magnesium</keyword>
<dbReference type="Pfam" id="PF16212">
    <property type="entry name" value="PhoLip_ATPase_C"/>
    <property type="match status" value="1"/>
</dbReference>
<feature type="binding site" evidence="15">
    <location>
        <position position="643"/>
    </location>
    <ligand>
        <name>ATP</name>
        <dbReference type="ChEBI" id="CHEBI:30616"/>
    </ligand>
</feature>
<dbReference type="InterPro" id="IPR023298">
    <property type="entry name" value="ATPase_P-typ_TM_dom_sf"/>
</dbReference>
<dbReference type="SUPFAM" id="SSF81665">
    <property type="entry name" value="Calcium ATPase, transmembrane domain M"/>
    <property type="match status" value="1"/>
</dbReference>
<keyword evidence="10 17" id="KW-1133">Transmembrane helix</keyword>
<feature type="transmembrane region" description="Helical" evidence="17">
    <location>
        <begin position="389"/>
        <end position="409"/>
    </location>
</feature>
<feature type="transmembrane region" description="Helical" evidence="17">
    <location>
        <begin position="1051"/>
        <end position="1075"/>
    </location>
</feature>
<evidence type="ECO:0000256" key="4">
    <source>
        <dbReference type="ARBA" id="ARBA00022692"/>
    </source>
</evidence>
<reference evidence="22" key="2">
    <citation type="submission" date="2015-01" db="EMBL/GenBank/DDBJ databases">
        <title>Evolutionary Origins and Diversification of the Mycorrhizal Mutualists.</title>
        <authorList>
            <consortium name="DOE Joint Genome Institute"/>
            <consortium name="Mycorrhizal Genomics Consortium"/>
            <person name="Kohler A."/>
            <person name="Kuo A."/>
            <person name="Nagy L.G."/>
            <person name="Floudas D."/>
            <person name="Copeland A."/>
            <person name="Barry K.W."/>
            <person name="Cichocki N."/>
            <person name="Veneault-Fourrey C."/>
            <person name="LaButti K."/>
            <person name="Lindquist E.A."/>
            <person name="Lipzen A."/>
            <person name="Lundell T."/>
            <person name="Morin E."/>
            <person name="Murat C."/>
            <person name="Riley R."/>
            <person name="Ohm R."/>
            <person name="Sun H."/>
            <person name="Tunlid A."/>
            <person name="Henrissat B."/>
            <person name="Grigoriev I.V."/>
            <person name="Hibbett D.S."/>
            <person name="Martin F."/>
        </authorList>
    </citation>
    <scope>NUCLEOTIDE SEQUENCE [LARGE SCALE GENOMIC DNA]</scope>
    <source>
        <strain evidence="22">Zn</strain>
    </source>
</reference>
<dbReference type="Gene3D" id="3.40.50.1000">
    <property type="entry name" value="HAD superfamily/HAD-like"/>
    <property type="match status" value="1"/>
</dbReference>
<dbReference type="InterPro" id="IPR023299">
    <property type="entry name" value="ATPase_P-typ_cyto_dom_N"/>
</dbReference>
<comment type="subcellular location">
    <subcellularLocation>
        <location evidence="2">Endomembrane system</location>
    </subcellularLocation>
    <subcellularLocation>
        <location evidence="1 17">Membrane</location>
        <topology evidence="1 17">Multi-pass membrane protein</topology>
    </subcellularLocation>
</comment>
<feature type="binding site" evidence="15">
    <location>
        <position position="915"/>
    </location>
    <ligand>
        <name>ATP</name>
        <dbReference type="ChEBI" id="CHEBI:30616"/>
    </ligand>
</feature>
<dbReference type="GO" id="GO:0045332">
    <property type="term" value="P:phospholipid translocation"/>
    <property type="evidence" value="ECO:0007669"/>
    <property type="project" value="TreeGrafter"/>
</dbReference>
<feature type="domain" description="P-type ATPase A" evidence="18">
    <location>
        <begin position="187"/>
        <end position="265"/>
    </location>
</feature>
<dbReference type="FunFam" id="3.40.50.1000:FF:000172">
    <property type="entry name" value="Phospholipid-transporting ATPase"/>
    <property type="match status" value="1"/>
</dbReference>
<dbReference type="SFLD" id="SFLDS00003">
    <property type="entry name" value="Haloacid_Dehalogenase"/>
    <property type="match status" value="1"/>
</dbReference>
<feature type="binding site" evidence="15">
    <location>
        <position position="800"/>
    </location>
    <ligand>
        <name>ATP</name>
        <dbReference type="ChEBI" id="CHEBI:30616"/>
    </ligand>
</feature>
<accession>A0A0C3D740</accession>
<dbReference type="Pfam" id="PF00122">
    <property type="entry name" value="E1-E2_ATPase"/>
    <property type="match status" value="1"/>
</dbReference>
<evidence type="ECO:0000256" key="15">
    <source>
        <dbReference type="PIRSR" id="PIRSR606539-2"/>
    </source>
</evidence>
<dbReference type="InterPro" id="IPR032630">
    <property type="entry name" value="P_typ_ATPase_c"/>
</dbReference>
<feature type="transmembrane region" description="Helical" evidence="17">
    <location>
        <begin position="346"/>
        <end position="369"/>
    </location>
</feature>
<feature type="binding site" evidence="15">
    <location>
        <position position="620"/>
    </location>
    <ligand>
        <name>ATP</name>
        <dbReference type="ChEBI" id="CHEBI:30616"/>
    </ligand>
</feature>
<dbReference type="GO" id="GO:0005886">
    <property type="term" value="C:plasma membrane"/>
    <property type="evidence" value="ECO:0007669"/>
    <property type="project" value="TreeGrafter"/>
</dbReference>
<dbReference type="GO" id="GO:0032456">
    <property type="term" value="P:endocytic recycling"/>
    <property type="evidence" value="ECO:0007669"/>
    <property type="project" value="TreeGrafter"/>
</dbReference>
<keyword evidence="5 16" id="KW-0479">Metal-binding</keyword>
<dbReference type="STRING" id="913774.A0A0C3D740"/>
<evidence type="ECO:0000256" key="10">
    <source>
        <dbReference type="ARBA" id="ARBA00022989"/>
    </source>
</evidence>
<evidence type="ECO:0000313" key="22">
    <source>
        <dbReference type="Proteomes" id="UP000054321"/>
    </source>
</evidence>
<dbReference type="SFLD" id="SFLDF00027">
    <property type="entry name" value="p-type_atpase"/>
    <property type="match status" value="1"/>
</dbReference>
<evidence type="ECO:0000256" key="11">
    <source>
        <dbReference type="ARBA" id="ARBA00023136"/>
    </source>
</evidence>
<evidence type="ECO:0000256" key="1">
    <source>
        <dbReference type="ARBA" id="ARBA00004141"/>
    </source>
</evidence>
<dbReference type="SFLD" id="SFLDG00002">
    <property type="entry name" value="C1.7:_P-type_atpase_like"/>
    <property type="match status" value="1"/>
</dbReference>
<evidence type="ECO:0000256" key="16">
    <source>
        <dbReference type="PIRSR" id="PIRSR606539-3"/>
    </source>
</evidence>
<keyword evidence="7 15" id="KW-0067">ATP-binding</keyword>
<keyword evidence="4 17" id="KW-0812">Transmembrane</keyword>
<evidence type="ECO:0000259" key="20">
    <source>
        <dbReference type="Pfam" id="PF16212"/>
    </source>
</evidence>
<evidence type="ECO:0000256" key="2">
    <source>
        <dbReference type="ARBA" id="ARBA00004308"/>
    </source>
</evidence>
<feature type="transmembrane region" description="Helical" evidence="17">
    <location>
        <begin position="1162"/>
        <end position="1183"/>
    </location>
</feature>
<feature type="domain" description="P-type ATPase C-terminal" evidence="20">
    <location>
        <begin position="937"/>
        <end position="1190"/>
    </location>
</feature>
<evidence type="ECO:0000313" key="21">
    <source>
        <dbReference type="EMBL" id="KIN07139.1"/>
    </source>
</evidence>
<evidence type="ECO:0000256" key="9">
    <source>
        <dbReference type="ARBA" id="ARBA00022967"/>
    </source>
</evidence>
<comment type="catalytic activity">
    <reaction evidence="12 17">
        <text>ATP + H2O + phospholipidSide 1 = ADP + phosphate + phospholipidSide 2.</text>
        <dbReference type="EC" id="7.6.2.1"/>
    </reaction>
</comment>
<dbReference type="GO" id="GO:0005802">
    <property type="term" value="C:trans-Golgi network"/>
    <property type="evidence" value="ECO:0007669"/>
    <property type="project" value="TreeGrafter"/>
</dbReference>
<feature type="binding site" evidence="16">
    <location>
        <position position="454"/>
    </location>
    <ligand>
        <name>Mg(2+)</name>
        <dbReference type="ChEBI" id="CHEBI:18420"/>
    </ligand>
</feature>
<evidence type="ECO:0000256" key="8">
    <source>
        <dbReference type="ARBA" id="ARBA00022842"/>
    </source>
</evidence>
<comment type="similarity">
    <text evidence="3 17">Belongs to the cation transport ATPase (P-type) (TC 3.A.3) family. Type IV subfamily.</text>
</comment>
<dbReference type="AlphaFoldDB" id="A0A0C3D740"/>
<feature type="domain" description="P-type ATPase N-terminal" evidence="19">
    <location>
        <begin position="61"/>
        <end position="116"/>
    </location>
</feature>
<feature type="binding site" evidence="15">
    <location>
        <position position="573"/>
    </location>
    <ligand>
        <name>ATP</name>
        <dbReference type="ChEBI" id="CHEBI:30616"/>
    </ligand>
</feature>
<dbReference type="InterPro" id="IPR059000">
    <property type="entry name" value="ATPase_P-type_domA"/>
</dbReference>
<evidence type="ECO:0000256" key="12">
    <source>
        <dbReference type="ARBA" id="ARBA00034036"/>
    </source>
</evidence>
<dbReference type="InterPro" id="IPR044492">
    <property type="entry name" value="P_typ_ATPase_HD_dom"/>
</dbReference>
<dbReference type="EC" id="7.6.2.1" evidence="17"/>
<dbReference type="NCBIfam" id="TIGR01494">
    <property type="entry name" value="ATPase_P-type"/>
    <property type="match status" value="2"/>
</dbReference>
<dbReference type="HOGENOM" id="CLU_000846_5_2_1"/>
<dbReference type="GO" id="GO:0016887">
    <property type="term" value="F:ATP hydrolysis activity"/>
    <property type="evidence" value="ECO:0007669"/>
    <property type="project" value="InterPro"/>
</dbReference>
<sequence length="1218" mass="138193">MTKPSATGRTDALWKRLSLLYSEYILFRVLGQHAMPPAADGRHIDLDASGVIPLIDERTGGEYISNSIRSSRYTIWTFLPFQLWFQFTKVANLYFLVTGILQLIPGLSTTGTYTTILPLLFFLSFSIAREGYDDFRRHQLDKVENRRLTKVLYGYRIKKSKKIAETVTACSGVKRMNATTKEQDISKENPWATVTWVEVKVGDIIQVNRDDQIPADIVLLYADGRNGTAYIETMALDGETNLKSRQPPDLLTKHCKSIDNIANCRARIVAEDPNLNLYDFNGRVTVRKEMVPLTLNNVIYRGTILRNTAQAIGVVINTGEECKIRMNASQNLRAKSPALQTATNRVVIFLAVFWVLLTAGCSAGYLLWTIAYEKQAWYLDGGHLPFEDIVIAFAIEFNNFIPLSLYVSLEMIKFVQFLMLRDIEMYDEESNTPMVSNTQTIYENLGQVTHIFSDKTGTLTENIMQFRRVSVAGLAWDHDLSEVPETHPKTESVAGDSERTYEVGQEGIASAQRSIDSTDNYTSQLLAYIQTNPSGVFTKKAKMFLLSLALCHTCVPEVEQDGKIKYQATSPDEVALVQAAKELGYIVTDRSTQSITITTPVVDSDSATPEVYEIIDTIEFSTKRKRMSIIVKFPDGRLCLMCKGADSIMKPKFHLGFLDEKKSRTGSSMELRRLPRNRWDQQENYISCEINKVLQEDDRDIFNRCEQHIDHFAAEGLRTLLFGYRFLTEKEYSSWKITYKQATTSLINRQEMIEAAADIIEQDFELAGATAIEDKLQKGVPETIEKLQRANIKIWMLTGDKRETAINIAHSARICKAHSHLIVLHHDDVNLKQNVASAFLNAVDMSHSVIVIDGQLLLRIEGEQELSSLFYELLPRVDSVICCRASPSQKAALVKKIRDIVPGSLTLAIGDGGNDISMIKEAHVGVGISGKEGLQAARVADYSIAQFRFLQRLLLVHGHWNYIRTAKYVLATFWKEMIFYSVQVIYQRWAGYTGTSLYESDSLAVWNTLFTSLCVIIPGIFEQDLSAATLLAVPELYKYGQDSRAFNLKKYFSWMAVAVAVCEGMMIYFMVYTLYGTAHTTRDQTLFAIGDLAFSACAVFINFKLLILQYHSRTWIPIFSASLTIFGWWAWNLFLSAIYSNSPGPYLVYHGFSEHFGKDPCWWIVLSAILMALTMFEIVLELAKRRFWPSMIDIWQELEQENLQLDNVRARRRDSTRS</sequence>
<dbReference type="FunCoup" id="A0A0C3D740">
    <property type="interactions" value="31"/>
</dbReference>
<protein>
    <recommendedName>
        <fullName evidence="17">Phospholipid-transporting ATPase</fullName>
        <ecNumber evidence="17">7.6.2.1</ecNumber>
    </recommendedName>
</protein>
<reference evidence="21 22" key="1">
    <citation type="submission" date="2014-04" db="EMBL/GenBank/DDBJ databases">
        <authorList>
            <consortium name="DOE Joint Genome Institute"/>
            <person name="Kuo A."/>
            <person name="Martino E."/>
            <person name="Perotto S."/>
            <person name="Kohler A."/>
            <person name="Nagy L.G."/>
            <person name="Floudas D."/>
            <person name="Copeland A."/>
            <person name="Barry K.W."/>
            <person name="Cichocki N."/>
            <person name="Veneault-Fourrey C."/>
            <person name="LaButti K."/>
            <person name="Lindquist E.A."/>
            <person name="Lipzen A."/>
            <person name="Lundell T."/>
            <person name="Morin E."/>
            <person name="Murat C."/>
            <person name="Sun H."/>
            <person name="Tunlid A."/>
            <person name="Henrissat B."/>
            <person name="Grigoriev I.V."/>
            <person name="Hibbett D.S."/>
            <person name="Martin F."/>
            <person name="Nordberg H.P."/>
            <person name="Cantor M.N."/>
            <person name="Hua S.X."/>
        </authorList>
    </citation>
    <scope>NUCLEOTIDE SEQUENCE [LARGE SCALE GENOMIC DNA]</scope>
    <source>
        <strain evidence="21 22">Zn</strain>
    </source>
</reference>
<comment type="cofactor">
    <cofactor evidence="16">
        <name>Mg(2+)</name>
        <dbReference type="ChEBI" id="CHEBI:18420"/>
    </cofactor>
</comment>
<dbReference type="InterPro" id="IPR023214">
    <property type="entry name" value="HAD_sf"/>
</dbReference>
<feature type="binding site" evidence="15">
    <location>
        <position position="454"/>
    </location>
    <ligand>
        <name>ATP</name>
        <dbReference type="ChEBI" id="CHEBI:30616"/>
    </ligand>
</feature>
<evidence type="ECO:0000256" key="14">
    <source>
        <dbReference type="PIRSR" id="PIRSR606539-1"/>
    </source>
</evidence>
<evidence type="ECO:0000256" key="3">
    <source>
        <dbReference type="ARBA" id="ARBA00008109"/>
    </source>
</evidence>
<evidence type="ECO:0000256" key="6">
    <source>
        <dbReference type="ARBA" id="ARBA00022741"/>
    </source>
</evidence>
<feature type="binding site" evidence="15">
    <location>
        <position position="455"/>
    </location>
    <ligand>
        <name>ATP</name>
        <dbReference type="ChEBI" id="CHEBI:30616"/>
    </ligand>
</feature>
<evidence type="ECO:0000259" key="19">
    <source>
        <dbReference type="Pfam" id="PF16209"/>
    </source>
</evidence>
<dbReference type="InterPro" id="IPR006539">
    <property type="entry name" value="P-type_ATPase_IV"/>
</dbReference>
<feature type="binding site" evidence="15">
    <location>
        <position position="890"/>
    </location>
    <ligand>
        <name>ATP</name>
        <dbReference type="ChEBI" id="CHEBI:30616"/>
    </ligand>
</feature>
<dbReference type="InterPro" id="IPR018303">
    <property type="entry name" value="ATPase_P-typ_P_site"/>
</dbReference>
<dbReference type="Pfam" id="PF00702">
    <property type="entry name" value="Hydrolase"/>
    <property type="match status" value="1"/>
</dbReference>
<dbReference type="SUPFAM" id="SSF81660">
    <property type="entry name" value="Metal cation-transporting ATPase, ATP-binding domain N"/>
    <property type="match status" value="1"/>
</dbReference>
<feature type="binding site" evidence="16">
    <location>
        <position position="456"/>
    </location>
    <ligand>
        <name>Mg(2+)</name>
        <dbReference type="ChEBI" id="CHEBI:18420"/>
    </ligand>
</feature>
<dbReference type="PRINTS" id="PR00119">
    <property type="entry name" value="CATATPASE"/>
</dbReference>
<dbReference type="Proteomes" id="UP000054321">
    <property type="component" value="Unassembled WGS sequence"/>
</dbReference>
<evidence type="ECO:0000256" key="5">
    <source>
        <dbReference type="ARBA" id="ARBA00022723"/>
    </source>
</evidence>
<dbReference type="GO" id="GO:0140326">
    <property type="term" value="F:ATPase-coupled intramembrane lipid transporter activity"/>
    <property type="evidence" value="ECO:0007669"/>
    <property type="project" value="UniProtKB-EC"/>
</dbReference>
<gene>
    <name evidence="21" type="ORF">OIDMADRAFT_109415</name>
</gene>
<feature type="binding site" evidence="15">
    <location>
        <position position="799"/>
    </location>
    <ligand>
        <name>ATP</name>
        <dbReference type="ChEBI" id="CHEBI:30616"/>
    </ligand>
</feature>
<dbReference type="OrthoDB" id="377733at2759"/>
<dbReference type="GO" id="GO:0006892">
    <property type="term" value="P:post-Golgi vesicle-mediated transport"/>
    <property type="evidence" value="ECO:0007669"/>
    <property type="project" value="TreeGrafter"/>
</dbReference>
<dbReference type="PANTHER" id="PTHR24092">
    <property type="entry name" value="PROBABLE PHOSPHOLIPID-TRANSPORTING ATPASE"/>
    <property type="match status" value="1"/>
</dbReference>
<evidence type="ECO:0000256" key="7">
    <source>
        <dbReference type="ARBA" id="ARBA00022840"/>
    </source>
</evidence>
<keyword evidence="9 17" id="KW-1278">Translocase</keyword>
<evidence type="ECO:0000256" key="17">
    <source>
        <dbReference type="RuleBase" id="RU362033"/>
    </source>
</evidence>
<dbReference type="Pfam" id="PF16209">
    <property type="entry name" value="PhoLip_ATPase_N"/>
    <property type="match status" value="1"/>
</dbReference>
<dbReference type="SUPFAM" id="SSF81653">
    <property type="entry name" value="Calcium ATPase, transduction domain A"/>
    <property type="match status" value="1"/>
</dbReference>
<feature type="binding site" evidence="15">
    <location>
        <position position="798"/>
    </location>
    <ligand>
        <name>ATP</name>
        <dbReference type="ChEBI" id="CHEBI:30616"/>
    </ligand>
</feature>
<dbReference type="EMBL" id="KN832870">
    <property type="protein sequence ID" value="KIN07139.1"/>
    <property type="molecule type" value="Genomic_DNA"/>
</dbReference>
<feature type="transmembrane region" description="Helical" evidence="17">
    <location>
        <begin position="1115"/>
        <end position="1139"/>
    </location>
</feature>
<comment type="catalytic activity">
    <reaction evidence="13">
        <text>a 1,2-diacyl-sn-glycero-3-phosphoethanolamine(out) + ATP + H2O = a 1,2-diacyl-sn-glycero-3-phosphoethanolamine(in) + ADP + phosphate + H(+)</text>
        <dbReference type="Rhea" id="RHEA:66132"/>
        <dbReference type="ChEBI" id="CHEBI:15377"/>
        <dbReference type="ChEBI" id="CHEBI:15378"/>
        <dbReference type="ChEBI" id="CHEBI:30616"/>
        <dbReference type="ChEBI" id="CHEBI:43474"/>
        <dbReference type="ChEBI" id="CHEBI:64612"/>
        <dbReference type="ChEBI" id="CHEBI:456216"/>
    </reaction>
    <physiologicalReaction direction="left-to-right" evidence="13">
        <dbReference type="Rhea" id="RHEA:66133"/>
    </physiologicalReaction>
</comment>
<keyword evidence="6 15" id="KW-0547">Nucleotide-binding</keyword>
<dbReference type="Gene3D" id="2.70.150.10">
    <property type="entry name" value="Calcium-transporting ATPase, cytoplasmic transduction domain A"/>
    <property type="match status" value="1"/>
</dbReference>
<proteinExistence type="inferred from homology"/>
<feature type="transmembrane region" description="Helical" evidence="17">
    <location>
        <begin position="110"/>
        <end position="128"/>
    </location>
</feature>
<feature type="binding site" evidence="15">
    <location>
        <position position="456"/>
    </location>
    <ligand>
        <name>ATP</name>
        <dbReference type="ChEBI" id="CHEBI:30616"/>
    </ligand>
</feature>
<dbReference type="InterPro" id="IPR036412">
    <property type="entry name" value="HAD-like_sf"/>
</dbReference>
<evidence type="ECO:0000256" key="13">
    <source>
        <dbReference type="ARBA" id="ARBA00049128"/>
    </source>
</evidence>
<organism evidence="21 22">
    <name type="scientific">Oidiodendron maius (strain Zn)</name>
    <dbReference type="NCBI Taxonomy" id="913774"/>
    <lineage>
        <taxon>Eukaryota</taxon>
        <taxon>Fungi</taxon>
        <taxon>Dikarya</taxon>
        <taxon>Ascomycota</taxon>
        <taxon>Pezizomycotina</taxon>
        <taxon>Leotiomycetes</taxon>
        <taxon>Leotiomycetes incertae sedis</taxon>
        <taxon>Myxotrichaceae</taxon>
        <taxon>Oidiodendron</taxon>
    </lineage>
</organism>
<keyword evidence="22" id="KW-1185">Reference proteome</keyword>
<keyword evidence="11 17" id="KW-0472">Membrane</keyword>
<evidence type="ECO:0000259" key="18">
    <source>
        <dbReference type="Pfam" id="PF00122"/>
    </source>
</evidence>
<dbReference type="SUPFAM" id="SSF56784">
    <property type="entry name" value="HAD-like"/>
    <property type="match status" value="1"/>
</dbReference>
<dbReference type="PROSITE" id="PS00154">
    <property type="entry name" value="ATPASE_E1_E2"/>
    <property type="match status" value="1"/>
</dbReference>
<dbReference type="Pfam" id="PF13246">
    <property type="entry name" value="Cation_ATPase"/>
    <property type="match status" value="1"/>
</dbReference>
<feature type="binding site" evidence="16">
    <location>
        <position position="911"/>
    </location>
    <ligand>
        <name>Mg(2+)</name>
        <dbReference type="ChEBI" id="CHEBI:18420"/>
    </ligand>
</feature>
<feature type="active site" description="4-aspartylphosphate intermediate" evidence="14">
    <location>
        <position position="454"/>
    </location>
</feature>
<dbReference type="InterPro" id="IPR001757">
    <property type="entry name" value="P_typ_ATPase"/>
</dbReference>
<dbReference type="GO" id="GO:0000287">
    <property type="term" value="F:magnesium ion binding"/>
    <property type="evidence" value="ECO:0007669"/>
    <property type="project" value="UniProtKB-UniRule"/>
</dbReference>
<dbReference type="NCBIfam" id="TIGR01652">
    <property type="entry name" value="ATPase-Plipid"/>
    <property type="match status" value="2"/>
</dbReference>
<dbReference type="Gene3D" id="3.40.1110.10">
    <property type="entry name" value="Calcium-transporting ATPase, cytoplasmic domain N"/>
    <property type="match status" value="1"/>
</dbReference>
<dbReference type="PANTHER" id="PTHR24092:SF174">
    <property type="entry name" value="PHOSPHOLIPID-TRANSPORTING ATPASE DNF3-RELATED"/>
    <property type="match status" value="1"/>
</dbReference>
<feature type="binding site" evidence="16">
    <location>
        <position position="915"/>
    </location>
    <ligand>
        <name>Mg(2+)</name>
        <dbReference type="ChEBI" id="CHEBI:18420"/>
    </ligand>
</feature>
<feature type="transmembrane region" description="Helical" evidence="17">
    <location>
        <begin position="83"/>
        <end position="104"/>
    </location>
</feature>